<dbReference type="EMBL" id="JACVDC010000004">
    <property type="protein sequence ID" value="MBC9794891.1"/>
    <property type="molecule type" value="Genomic_DNA"/>
</dbReference>
<name>A0A926Q2G4_9FLAO</name>
<dbReference type="Gene3D" id="1.10.260.40">
    <property type="entry name" value="lambda repressor-like DNA-binding domains"/>
    <property type="match status" value="1"/>
</dbReference>
<dbReference type="GO" id="GO:0003677">
    <property type="term" value="F:DNA binding"/>
    <property type="evidence" value="ECO:0007669"/>
    <property type="project" value="InterPro"/>
</dbReference>
<keyword evidence="2" id="KW-1185">Reference proteome</keyword>
<protein>
    <submittedName>
        <fullName evidence="1">Transcriptional regulator</fullName>
    </submittedName>
</protein>
<sequence>MDSINKIICKYITVNWLAPWLKEGKSQVAFGNKHNVEESTVRKLKGEKEYRIPVETLYRICKERNINLSEFFKELEEKHPPIRVNKSKK</sequence>
<organism evidence="1 2">
    <name type="scientific">Sinomicrobium weinanense</name>
    <dbReference type="NCBI Taxonomy" id="2842200"/>
    <lineage>
        <taxon>Bacteria</taxon>
        <taxon>Pseudomonadati</taxon>
        <taxon>Bacteroidota</taxon>
        <taxon>Flavobacteriia</taxon>
        <taxon>Flavobacteriales</taxon>
        <taxon>Flavobacteriaceae</taxon>
        <taxon>Sinomicrobium</taxon>
    </lineage>
</organism>
<accession>A0A926Q2G4</accession>
<dbReference type="AlphaFoldDB" id="A0A926Q2G4"/>
<dbReference type="Proteomes" id="UP000653730">
    <property type="component" value="Unassembled WGS sequence"/>
</dbReference>
<dbReference type="RefSeq" id="WP_187964045.1">
    <property type="nucleotide sequence ID" value="NZ_JACVDC010000004.1"/>
</dbReference>
<dbReference type="SUPFAM" id="SSF47413">
    <property type="entry name" value="lambda repressor-like DNA-binding domains"/>
    <property type="match status" value="1"/>
</dbReference>
<gene>
    <name evidence="1" type="ORF">IBL28_02845</name>
</gene>
<comment type="caution">
    <text evidence="1">The sequence shown here is derived from an EMBL/GenBank/DDBJ whole genome shotgun (WGS) entry which is preliminary data.</text>
</comment>
<proteinExistence type="predicted"/>
<dbReference type="InterPro" id="IPR010982">
    <property type="entry name" value="Lambda_DNA-bd_dom_sf"/>
</dbReference>
<evidence type="ECO:0000313" key="1">
    <source>
        <dbReference type="EMBL" id="MBC9794891.1"/>
    </source>
</evidence>
<evidence type="ECO:0000313" key="2">
    <source>
        <dbReference type="Proteomes" id="UP000653730"/>
    </source>
</evidence>
<reference evidence="1 2" key="1">
    <citation type="submission" date="2020-09" db="EMBL/GenBank/DDBJ databases">
        <title>Sinomicrobium weinanense sp. nov., a halophilic bacteria isolated from saline-alkali soil.</title>
        <authorList>
            <person name="Wu P."/>
            <person name="Ren H."/>
            <person name="Mei Y."/>
            <person name="Liang Y."/>
            <person name="Chen Z."/>
        </authorList>
    </citation>
    <scope>NUCLEOTIDE SEQUENCE [LARGE SCALE GENOMIC DNA]</scope>
    <source>
        <strain evidence="1 2">FJxs</strain>
    </source>
</reference>